<keyword evidence="4" id="KW-0997">Cell inner membrane</keyword>
<feature type="transmembrane region" description="Helical" evidence="8">
    <location>
        <begin position="86"/>
        <end position="107"/>
    </location>
</feature>
<dbReference type="RefSeq" id="WP_089410801.1">
    <property type="nucleotide sequence ID" value="NZ_FZQA01000001.1"/>
</dbReference>
<evidence type="ECO:0000256" key="4">
    <source>
        <dbReference type="ARBA" id="ARBA00022519"/>
    </source>
</evidence>
<evidence type="ECO:0000256" key="1">
    <source>
        <dbReference type="ARBA" id="ARBA00004429"/>
    </source>
</evidence>
<dbReference type="InterPro" id="IPR000515">
    <property type="entry name" value="MetI-like"/>
</dbReference>
<dbReference type="PANTHER" id="PTHR43357:SF3">
    <property type="entry name" value="FE(3+)-TRANSPORT SYSTEM PERMEASE PROTEIN FBPB 2"/>
    <property type="match status" value="1"/>
</dbReference>
<dbReference type="Proteomes" id="UP000198346">
    <property type="component" value="Unassembled WGS sequence"/>
</dbReference>
<evidence type="ECO:0000256" key="5">
    <source>
        <dbReference type="ARBA" id="ARBA00022692"/>
    </source>
</evidence>
<dbReference type="PANTHER" id="PTHR43357">
    <property type="entry name" value="INNER MEMBRANE ABC TRANSPORTER PERMEASE PROTEIN YDCV"/>
    <property type="match status" value="1"/>
</dbReference>
<dbReference type="Pfam" id="PF00528">
    <property type="entry name" value="BPD_transp_1"/>
    <property type="match status" value="1"/>
</dbReference>
<feature type="transmembrane region" description="Helical" evidence="8">
    <location>
        <begin position="50"/>
        <end position="79"/>
    </location>
</feature>
<evidence type="ECO:0000313" key="10">
    <source>
        <dbReference type="EMBL" id="SNT67791.1"/>
    </source>
</evidence>
<dbReference type="Gene3D" id="1.10.3720.10">
    <property type="entry name" value="MetI-like"/>
    <property type="match status" value="2"/>
</dbReference>
<evidence type="ECO:0000256" key="7">
    <source>
        <dbReference type="ARBA" id="ARBA00023136"/>
    </source>
</evidence>
<evidence type="ECO:0000256" key="8">
    <source>
        <dbReference type="RuleBase" id="RU363032"/>
    </source>
</evidence>
<evidence type="ECO:0000259" key="9">
    <source>
        <dbReference type="PROSITE" id="PS50928"/>
    </source>
</evidence>
<dbReference type="AlphaFoldDB" id="A0A239PJ11"/>
<keyword evidence="11" id="KW-1185">Reference proteome</keyword>
<feature type="transmembrane region" description="Helical" evidence="8">
    <location>
        <begin position="491"/>
        <end position="514"/>
    </location>
</feature>
<evidence type="ECO:0000256" key="6">
    <source>
        <dbReference type="ARBA" id="ARBA00022989"/>
    </source>
</evidence>
<feature type="transmembrane region" description="Helical" evidence="8">
    <location>
        <begin position="321"/>
        <end position="340"/>
    </location>
</feature>
<proteinExistence type="inferred from homology"/>
<protein>
    <submittedName>
        <fullName evidence="10">Iron(III) transport system permease protein</fullName>
    </submittedName>
</protein>
<accession>A0A239PJ11</accession>
<feature type="domain" description="ABC transmembrane type-1" evidence="9">
    <location>
        <begin position="316"/>
        <end position="509"/>
    </location>
</feature>
<keyword evidence="6 8" id="KW-1133">Transmembrane helix</keyword>
<feature type="transmembrane region" description="Helical" evidence="8">
    <location>
        <begin position="352"/>
        <end position="374"/>
    </location>
</feature>
<dbReference type="PROSITE" id="PS50928">
    <property type="entry name" value="ABC_TM1"/>
    <property type="match status" value="2"/>
</dbReference>
<evidence type="ECO:0000256" key="3">
    <source>
        <dbReference type="ARBA" id="ARBA00022475"/>
    </source>
</evidence>
<keyword evidence="7 8" id="KW-0472">Membrane</keyword>
<keyword evidence="5 8" id="KW-0812">Transmembrane</keyword>
<gene>
    <name evidence="10" type="ORF">SAMN06297382_0284</name>
</gene>
<dbReference type="SUPFAM" id="SSF161098">
    <property type="entry name" value="MetI-like"/>
    <property type="match status" value="2"/>
</dbReference>
<sequence>MSRPARRAGWLAPATIAVLVLAPVGFVLTSLASGFGEAQTHVWTTTGPRYLAGTLMLCAIVGAASAIVGAGAAALIALAEFPGRRLFAPALVLPFAVPAYISAYAWADLFDPFGPLAAAGGSVAIRSLPGAAFILTLATYPYVYLAMRASLEARSGAYLDAARSLGAHPLDAVLRVFLPAGRAALAGGVALALMETAADFGVADYFGVATLSVGIFRTWYGLGDLLAASQIAAGLFFVTLLLILIEETARRGLGAETLGAQAPRTRLRLKGAAAAGAVIFCAAPVALGFVVPVGALAALAFAGAPEHGARGLAQAAANTGLVAALGAALAMTLAIALAYAARAARSPKTRALIRIASMGYAVPGAVLAIGVLALAAAGQALTGLTVGGVGLLVYAYAARFLTVGYNAAAAGLAQLHPQTDEAAQTLGAGPSRIILRVHAPLARPALAAGVLIVVIDIAKELPATLLLRPFNFETLATHVYRLASDERLAQAAPAALALIGLSLIPTFLASALAMSRKTQRVLSMQ</sequence>
<organism evidence="10 11">
    <name type="scientific">Amphiplicatus metriothermophilus</name>
    <dbReference type="NCBI Taxonomy" id="1519374"/>
    <lineage>
        <taxon>Bacteria</taxon>
        <taxon>Pseudomonadati</taxon>
        <taxon>Pseudomonadota</taxon>
        <taxon>Alphaproteobacteria</taxon>
        <taxon>Parvularculales</taxon>
        <taxon>Parvularculaceae</taxon>
        <taxon>Amphiplicatus</taxon>
    </lineage>
</organism>
<dbReference type="EMBL" id="FZQA01000001">
    <property type="protein sequence ID" value="SNT67791.1"/>
    <property type="molecule type" value="Genomic_DNA"/>
</dbReference>
<reference evidence="10 11" key="1">
    <citation type="submission" date="2017-07" db="EMBL/GenBank/DDBJ databases">
        <authorList>
            <person name="Sun Z.S."/>
            <person name="Albrecht U."/>
            <person name="Echele G."/>
            <person name="Lee C.C."/>
        </authorList>
    </citation>
    <scope>NUCLEOTIDE SEQUENCE [LARGE SCALE GENOMIC DNA]</scope>
    <source>
        <strain evidence="10 11">CGMCC 1.12710</strain>
    </source>
</reference>
<dbReference type="OrthoDB" id="9790211at2"/>
<dbReference type="CDD" id="cd06261">
    <property type="entry name" value="TM_PBP2"/>
    <property type="match status" value="1"/>
</dbReference>
<dbReference type="GO" id="GO:0055085">
    <property type="term" value="P:transmembrane transport"/>
    <property type="evidence" value="ECO:0007669"/>
    <property type="project" value="InterPro"/>
</dbReference>
<evidence type="ECO:0000313" key="11">
    <source>
        <dbReference type="Proteomes" id="UP000198346"/>
    </source>
</evidence>
<keyword evidence="2 8" id="KW-0813">Transport</keyword>
<comment type="subcellular location">
    <subcellularLocation>
        <location evidence="1">Cell inner membrane</location>
        <topology evidence="1">Multi-pass membrane protein</topology>
    </subcellularLocation>
    <subcellularLocation>
        <location evidence="8">Cell membrane</location>
        <topology evidence="8">Multi-pass membrane protein</topology>
    </subcellularLocation>
</comment>
<feature type="transmembrane region" description="Helical" evidence="8">
    <location>
        <begin position="441"/>
        <end position="458"/>
    </location>
</feature>
<comment type="similarity">
    <text evidence="8">Belongs to the binding-protein-dependent transport system permease family.</text>
</comment>
<dbReference type="GO" id="GO:0005886">
    <property type="term" value="C:plasma membrane"/>
    <property type="evidence" value="ECO:0007669"/>
    <property type="project" value="UniProtKB-SubCell"/>
</dbReference>
<feature type="domain" description="ABC transmembrane type-1" evidence="9">
    <location>
        <begin position="51"/>
        <end position="244"/>
    </location>
</feature>
<dbReference type="InterPro" id="IPR035906">
    <property type="entry name" value="MetI-like_sf"/>
</dbReference>
<name>A0A239PJ11_9PROT</name>
<feature type="transmembrane region" description="Helical" evidence="8">
    <location>
        <begin position="273"/>
        <end position="301"/>
    </location>
</feature>
<keyword evidence="3" id="KW-1003">Cell membrane</keyword>
<feature type="transmembrane region" description="Helical" evidence="8">
    <location>
        <begin position="127"/>
        <end position="145"/>
    </location>
</feature>
<feature type="transmembrane region" description="Helical" evidence="8">
    <location>
        <begin position="226"/>
        <end position="245"/>
    </location>
</feature>
<evidence type="ECO:0000256" key="2">
    <source>
        <dbReference type="ARBA" id="ARBA00022448"/>
    </source>
</evidence>
<feature type="transmembrane region" description="Helical" evidence="8">
    <location>
        <begin position="380"/>
        <end position="397"/>
    </location>
</feature>